<dbReference type="PANTHER" id="PTHR18964:SF149">
    <property type="entry name" value="BIFUNCTIONAL UDP-N-ACETYLGLUCOSAMINE 2-EPIMERASE_N-ACETYLMANNOSAMINE KINASE"/>
    <property type="match status" value="1"/>
</dbReference>
<dbReference type="InterPro" id="IPR000600">
    <property type="entry name" value="ROK"/>
</dbReference>
<evidence type="ECO:0000256" key="1">
    <source>
        <dbReference type="ARBA" id="ARBA00006479"/>
    </source>
</evidence>
<dbReference type="Pfam" id="PF00480">
    <property type="entry name" value="ROK"/>
    <property type="match status" value="1"/>
</dbReference>
<dbReference type="InterPro" id="IPR043129">
    <property type="entry name" value="ATPase_NBD"/>
</dbReference>
<sequence>MVVNIFAKLNIRRIVAHIRRYGPQTRATLTKELGVTPATITRLTSELLEHGVMEEIPDPTKKGQKGFPSKLLKLKSESLLTTGVYFDPDTLYTCVADLEGNIITEEQFSIDNRDFHTILTKASQSIHQQLEQSGSDISRVVGCGVSYPGQHTDTPGRTLKTQQFADWPSIDFRNDLAQYFEFPVYHINDAKAACLAELYYGACKSHQHYCYIWLSYGIGGAAIIDQSLYLGHSQVAAEFSGLFPKSKERPSGQDLLDTLVKEGIELERLDQLTDEHLNTPCVKKWVARSTEQIKWLCLVIARTFAPDAIVIGGTLHSSLINQIQASISEETELGEDFAIQPPKIVRATTDIKPQLGAAVLPIDELINPARYQGRIHKTDR</sequence>
<dbReference type="Gene3D" id="1.10.10.10">
    <property type="entry name" value="Winged helix-like DNA-binding domain superfamily/Winged helix DNA-binding domain"/>
    <property type="match status" value="1"/>
</dbReference>
<reference evidence="2 3" key="1">
    <citation type="journal article" date="2013" name="ISME J.">
        <title>Comparative genomics of pathogenic lineages of Vibrio nigripulchritudo identifies virulence-associated traits.</title>
        <authorList>
            <person name="Goudenege D."/>
            <person name="Labreuche Y."/>
            <person name="Krin E."/>
            <person name="Ansquer D."/>
            <person name="Mangenot S."/>
            <person name="Calteau A."/>
            <person name="Medigue C."/>
            <person name="Mazel D."/>
            <person name="Polz M.F."/>
            <person name="Le Roux F."/>
        </authorList>
    </citation>
    <scope>NUCLEOTIDE SEQUENCE [LARGE SCALE GENOMIC DNA]</scope>
    <source>
        <strain evidence="2 3">SOn1</strain>
    </source>
</reference>
<dbReference type="SUPFAM" id="SSF46785">
    <property type="entry name" value="Winged helix' DNA-binding domain"/>
    <property type="match status" value="1"/>
</dbReference>
<comment type="caution">
    <text evidence="2">The sequence shown here is derived from an EMBL/GenBank/DDBJ whole genome shotgun (WGS) entry which is preliminary data.</text>
</comment>
<keyword evidence="2" id="KW-0808">Transferase</keyword>
<dbReference type="EMBL" id="CAOF01000179">
    <property type="protein sequence ID" value="CCO49524.1"/>
    <property type="molecule type" value="Genomic_DNA"/>
</dbReference>
<proteinExistence type="inferred from homology"/>
<dbReference type="PANTHER" id="PTHR18964">
    <property type="entry name" value="ROK (REPRESSOR, ORF, KINASE) FAMILY"/>
    <property type="match status" value="1"/>
</dbReference>
<dbReference type="Proteomes" id="UP000018211">
    <property type="component" value="Unassembled WGS sequence"/>
</dbReference>
<dbReference type="CDD" id="cd23763">
    <property type="entry name" value="ASKHA_ATPase_ROK"/>
    <property type="match status" value="1"/>
</dbReference>
<dbReference type="InterPro" id="IPR036390">
    <property type="entry name" value="WH_DNA-bd_sf"/>
</dbReference>
<accession>A0AAV2VYP6</accession>
<gene>
    <name evidence="2" type="ORF">VIBNISOn1_830082</name>
</gene>
<protein>
    <submittedName>
        <fullName evidence="2">Transcriptional regulator/sugar kinase</fullName>
    </submittedName>
</protein>
<evidence type="ECO:0000313" key="3">
    <source>
        <dbReference type="Proteomes" id="UP000018211"/>
    </source>
</evidence>
<dbReference type="SUPFAM" id="SSF53067">
    <property type="entry name" value="Actin-like ATPase domain"/>
    <property type="match status" value="1"/>
</dbReference>
<dbReference type="InterPro" id="IPR036388">
    <property type="entry name" value="WH-like_DNA-bd_sf"/>
</dbReference>
<dbReference type="GO" id="GO:0016301">
    <property type="term" value="F:kinase activity"/>
    <property type="evidence" value="ECO:0007669"/>
    <property type="project" value="UniProtKB-KW"/>
</dbReference>
<dbReference type="Gene3D" id="3.30.420.40">
    <property type="match status" value="2"/>
</dbReference>
<keyword evidence="2" id="KW-0418">Kinase</keyword>
<dbReference type="AlphaFoldDB" id="A0AAV2VYP6"/>
<name>A0AAV2VYP6_9VIBR</name>
<comment type="similarity">
    <text evidence="1">Belongs to the ROK (NagC/XylR) family.</text>
</comment>
<evidence type="ECO:0000313" key="2">
    <source>
        <dbReference type="EMBL" id="CCO49524.1"/>
    </source>
</evidence>
<organism evidence="2 3">
    <name type="scientific">Vibrio nigripulchritudo SOn1</name>
    <dbReference type="NCBI Taxonomy" id="1238450"/>
    <lineage>
        <taxon>Bacteria</taxon>
        <taxon>Pseudomonadati</taxon>
        <taxon>Pseudomonadota</taxon>
        <taxon>Gammaproteobacteria</taxon>
        <taxon>Vibrionales</taxon>
        <taxon>Vibrionaceae</taxon>
        <taxon>Vibrio</taxon>
    </lineage>
</organism>